<dbReference type="CDD" id="cd01650">
    <property type="entry name" value="RT_nLTR_like"/>
    <property type="match status" value="1"/>
</dbReference>
<evidence type="ECO:0000256" key="1">
    <source>
        <dbReference type="SAM" id="MobiDB-lite"/>
    </source>
</evidence>
<organism evidence="3 4">
    <name type="scientific">Mycteria americana</name>
    <name type="common">Wood stork</name>
    <dbReference type="NCBI Taxonomy" id="33587"/>
    <lineage>
        <taxon>Eukaryota</taxon>
        <taxon>Metazoa</taxon>
        <taxon>Chordata</taxon>
        <taxon>Craniata</taxon>
        <taxon>Vertebrata</taxon>
        <taxon>Euteleostomi</taxon>
        <taxon>Archelosauria</taxon>
        <taxon>Archosauria</taxon>
        <taxon>Dinosauria</taxon>
        <taxon>Saurischia</taxon>
        <taxon>Theropoda</taxon>
        <taxon>Coelurosauria</taxon>
        <taxon>Aves</taxon>
        <taxon>Neognathae</taxon>
        <taxon>Neoaves</taxon>
        <taxon>Aequornithes</taxon>
        <taxon>Ciconiiformes</taxon>
        <taxon>Ciconiidae</taxon>
        <taxon>Mycteria</taxon>
    </lineage>
</organism>
<dbReference type="Gene3D" id="3.60.10.10">
    <property type="entry name" value="Endonuclease/exonuclease/phosphatase"/>
    <property type="match status" value="1"/>
</dbReference>
<feature type="region of interest" description="Disordered" evidence="1">
    <location>
        <begin position="369"/>
        <end position="396"/>
    </location>
</feature>
<dbReference type="InterPro" id="IPR036691">
    <property type="entry name" value="Endo/exonu/phosph_ase_sf"/>
</dbReference>
<dbReference type="Proteomes" id="UP001333110">
    <property type="component" value="Unassembled WGS sequence"/>
</dbReference>
<feature type="domain" description="Reverse transcriptase" evidence="2">
    <location>
        <begin position="453"/>
        <end position="642"/>
    </location>
</feature>
<name>A0AAN7N2N9_MYCAM</name>
<protein>
    <recommendedName>
        <fullName evidence="2">Reverse transcriptase domain-containing protein</fullName>
    </recommendedName>
</protein>
<reference evidence="3 4" key="1">
    <citation type="journal article" date="2023" name="J. Hered.">
        <title>Chromosome-level genome of the wood stork (Mycteria americana) provides insight into avian chromosome evolution.</title>
        <authorList>
            <person name="Flamio R. Jr."/>
            <person name="Ramstad K.M."/>
        </authorList>
    </citation>
    <scope>NUCLEOTIDE SEQUENCE [LARGE SCALE GENOMIC DNA]</scope>
    <source>
        <strain evidence="3">JAX WOST 10</strain>
    </source>
</reference>
<proteinExistence type="predicted"/>
<dbReference type="EMBL" id="JAUNZN010000009">
    <property type="protein sequence ID" value="KAK4816654.1"/>
    <property type="molecule type" value="Genomic_DNA"/>
</dbReference>
<evidence type="ECO:0000313" key="3">
    <source>
        <dbReference type="EMBL" id="KAK4816654.1"/>
    </source>
</evidence>
<sequence length="983" mass="111737">MEDWLLGKDFDFLPVPYEDKRRLRRDLIALYNYLKGGCREVGVGLCSQVTSDRTRGNGLKLRQGRFRLDIRKFYFTERVIKHWTRLPREVVESPSLEVFKGRLDEVLRDMVYTLILTSGSSATSVIIPHLLMLKDGDNKVECLWVRSRGKANKADVMMGDCYRPPNQDEETDEIFSKQLGEVSQVLALVLVEDFNLPDVCWKYNTAERKQSRKFRECVADNFLTQLVREPTREGALLDVSFVNREGLTKQWGRRPAWLKTELWVELRKKRRVDEPWKKGQATQEGYKDAVRLCREKMRRAKAQLKLNLAPAIKDNKECFYKHISHKKRAKGNLRPLLDMRGNIVTKDEEKAEVLNGFFASDFNSKKSCSPGTQPLSWKTGTGSRMKPPEPKGKWSATCYTTETHTGLWGWMDPPKGTEGASRSAHQATQSWLTGEVPVDWRLAHVTPIYKNGQKEDLGSYRPDLGTGEGYEQITLCAITWHVQDNQVIRPSQHGLMKGRSCLPNLISFNDKVTRLVDEGKAVDVVSMDFSTAFDTISHSILLEKLAAHGLDRCTLCWVKNWLDGRAQRVVVNGVKSSCWLVKCDLDEGIECSLSKFADDTKLCGSVDLLEGRKALQRDLDRLDRWAEANCMRFNKAKCWVLHLGYSNPMQRYRLGEEWLESCPAEKDLEVLVDSQLSMSRQCAQVAKKANSILACIRNRLKGGCNEVGVGLFSQVTSYRTKGNGLKLCQGRFRLDIRKNFFTGRVVKHWNRLPREVVGSPSLQERLRELGLFSLQKRRLRGDLIALYNCLKGGCREVGVGLFSQVTRHRTRGSGLKLCQEMFRLDIRKHFFTERVVKHWNSLPRGVVESPSLEELKNHVDMALWDMVSWAWRSQDAIGLLGHLGTLLAHTRLAIDQHPQVLLCLAAFQPLFPKPVALHGVAVTQVQDPAFSLVEPHTIGLGPSIQPVQVPLQSLHTLKQINTPAQLGVICKLTEGALDPLIQI</sequence>
<dbReference type="AlphaFoldDB" id="A0AAN7N2N9"/>
<gene>
    <name evidence="3" type="ORF">QYF61_019631</name>
</gene>
<evidence type="ECO:0000259" key="2">
    <source>
        <dbReference type="Pfam" id="PF00078"/>
    </source>
</evidence>
<dbReference type="Pfam" id="PF00078">
    <property type="entry name" value="RVT_1"/>
    <property type="match status" value="1"/>
</dbReference>
<keyword evidence="4" id="KW-1185">Reference proteome</keyword>
<comment type="caution">
    <text evidence="3">The sequence shown here is derived from an EMBL/GenBank/DDBJ whole genome shotgun (WGS) entry which is preliminary data.</text>
</comment>
<dbReference type="InterPro" id="IPR000477">
    <property type="entry name" value="RT_dom"/>
</dbReference>
<dbReference type="PANTHER" id="PTHR33332">
    <property type="entry name" value="REVERSE TRANSCRIPTASE DOMAIN-CONTAINING PROTEIN"/>
    <property type="match status" value="1"/>
</dbReference>
<accession>A0AAN7N2N9</accession>
<evidence type="ECO:0000313" key="4">
    <source>
        <dbReference type="Proteomes" id="UP001333110"/>
    </source>
</evidence>
<feature type="compositionally biased region" description="Polar residues" evidence="1">
    <location>
        <begin position="369"/>
        <end position="382"/>
    </location>
</feature>